<feature type="transmembrane region" description="Helical" evidence="1">
    <location>
        <begin position="33"/>
        <end position="53"/>
    </location>
</feature>
<feature type="domain" description="CAAX prenyl protease 2/Lysostaphin resistance protein A-like" evidence="2">
    <location>
        <begin position="145"/>
        <end position="240"/>
    </location>
</feature>
<dbReference type="GO" id="GO:0008237">
    <property type="term" value="F:metallopeptidase activity"/>
    <property type="evidence" value="ECO:0007669"/>
    <property type="project" value="UniProtKB-KW"/>
</dbReference>
<reference evidence="3 4" key="1">
    <citation type="submission" date="2018-04" db="EMBL/GenBank/DDBJ databases">
        <authorList>
            <person name="Li G."/>
            <person name="Du W."/>
            <person name="Bai Y."/>
        </authorList>
    </citation>
    <scope>NUCLEOTIDE SEQUENCE [LARGE SCALE GENOMIC DNA]</scope>
    <source>
        <strain evidence="3 4">YYYZ-3</strain>
    </source>
</reference>
<gene>
    <name evidence="3" type="ORF">DDR56_01985</name>
</gene>
<keyword evidence="3" id="KW-0378">Hydrolase</keyword>
<feature type="transmembrane region" description="Helical" evidence="1">
    <location>
        <begin position="65"/>
        <end position="88"/>
    </location>
</feature>
<protein>
    <submittedName>
        <fullName evidence="3">CPBP family intramembrane metalloprotease</fullName>
    </submittedName>
</protein>
<sequence length="254" mass="27499">MSVNDLPANTMLFFERQDLDLPYYRRFPNGFSLTGWSIVLAAVVVSFVVLIVAQQLFHSGFGGFIPPLLFVLIPLVAVAAVGGAKAPFALFRPLGLRDIGLIVLFFLLNVIVAIVVGTLINSVFHTAANPAGDMLTTASGLDKVLFFGWSAVQLLGEEIFTVLIFLGSLALLHRAMPRKSALCLAVLVASIIFGLVHLPTYQGNMAQAVALIPIRIVLLLPYLITRNIWASTGTHILNDWTTFGMVVYAGMQAD</sequence>
<organism evidence="3 4">
    <name type="scientific">Vreelandella venusta</name>
    <dbReference type="NCBI Taxonomy" id="44935"/>
    <lineage>
        <taxon>Bacteria</taxon>
        <taxon>Pseudomonadati</taxon>
        <taxon>Pseudomonadota</taxon>
        <taxon>Gammaproteobacteria</taxon>
        <taxon>Oceanospirillales</taxon>
        <taxon>Halomonadaceae</taxon>
        <taxon>Vreelandella</taxon>
    </lineage>
</organism>
<dbReference type="Pfam" id="PF02517">
    <property type="entry name" value="Rce1-like"/>
    <property type="match status" value="1"/>
</dbReference>
<name>A0ABX2B5G8_9GAMM</name>
<keyword evidence="4" id="KW-1185">Reference proteome</keyword>
<comment type="caution">
    <text evidence="3">The sequence shown here is derived from an EMBL/GenBank/DDBJ whole genome shotgun (WGS) entry which is preliminary data.</text>
</comment>
<evidence type="ECO:0000256" key="1">
    <source>
        <dbReference type="SAM" id="Phobius"/>
    </source>
</evidence>
<feature type="transmembrane region" description="Helical" evidence="1">
    <location>
        <begin position="144"/>
        <end position="169"/>
    </location>
</feature>
<evidence type="ECO:0000313" key="4">
    <source>
        <dbReference type="Proteomes" id="UP001318401"/>
    </source>
</evidence>
<dbReference type="RefSeq" id="WP_125745857.1">
    <property type="nucleotide sequence ID" value="NZ_CP034367.1"/>
</dbReference>
<dbReference type="Proteomes" id="UP001318401">
    <property type="component" value="Unassembled WGS sequence"/>
</dbReference>
<evidence type="ECO:0000259" key="2">
    <source>
        <dbReference type="Pfam" id="PF02517"/>
    </source>
</evidence>
<feature type="transmembrane region" description="Helical" evidence="1">
    <location>
        <begin position="181"/>
        <end position="199"/>
    </location>
</feature>
<keyword evidence="1" id="KW-1133">Transmembrane helix</keyword>
<feature type="transmembrane region" description="Helical" evidence="1">
    <location>
        <begin position="205"/>
        <end position="224"/>
    </location>
</feature>
<proteinExistence type="predicted"/>
<accession>A0ABX2B5G8</accession>
<keyword evidence="3" id="KW-0645">Protease</keyword>
<keyword evidence="1" id="KW-0472">Membrane</keyword>
<dbReference type="InterPro" id="IPR003675">
    <property type="entry name" value="Rce1/LyrA-like_dom"/>
</dbReference>
<dbReference type="EMBL" id="QDKN01000001">
    <property type="protein sequence ID" value="NPT29352.1"/>
    <property type="molecule type" value="Genomic_DNA"/>
</dbReference>
<keyword evidence="3" id="KW-0482">Metalloprotease</keyword>
<keyword evidence="1" id="KW-0812">Transmembrane</keyword>
<feature type="transmembrane region" description="Helical" evidence="1">
    <location>
        <begin position="100"/>
        <end position="124"/>
    </location>
</feature>
<evidence type="ECO:0000313" key="3">
    <source>
        <dbReference type="EMBL" id="NPT29352.1"/>
    </source>
</evidence>